<protein>
    <submittedName>
        <fullName evidence="1">Uncharacterized protein</fullName>
    </submittedName>
</protein>
<evidence type="ECO:0000313" key="2">
    <source>
        <dbReference type="Proteomes" id="UP000717328"/>
    </source>
</evidence>
<dbReference type="OrthoDB" id="2017893at2759"/>
<dbReference type="Proteomes" id="UP000717328">
    <property type="component" value="Unassembled WGS sequence"/>
</dbReference>
<accession>A0A9P7GLA0</accession>
<comment type="caution">
    <text evidence="1">The sequence shown here is derived from an EMBL/GenBank/DDBJ whole genome shotgun (WGS) entry which is preliminary data.</text>
</comment>
<reference evidence="1" key="2">
    <citation type="submission" date="2021-10" db="EMBL/GenBank/DDBJ databases">
        <title>Phylogenomics reveals ancestral predisposition of the termite-cultivated fungus Termitomyces towards a domesticated lifestyle.</title>
        <authorList>
            <person name="Auxier B."/>
            <person name="Grum-Grzhimaylo A."/>
            <person name="Cardenas M.E."/>
            <person name="Lodge J.D."/>
            <person name="Laessoe T."/>
            <person name="Pedersen O."/>
            <person name="Smith M.E."/>
            <person name="Kuyper T.W."/>
            <person name="Franco-Molano E.A."/>
            <person name="Baroni T.J."/>
            <person name="Aanen D.K."/>
        </authorList>
    </citation>
    <scope>NUCLEOTIDE SEQUENCE</scope>
    <source>
        <strain evidence="1">D49</strain>
    </source>
</reference>
<dbReference type="InterPro" id="IPR029021">
    <property type="entry name" value="Prot-tyrosine_phosphatase-like"/>
</dbReference>
<gene>
    <name evidence="1" type="ORF">H0H81_008879</name>
</gene>
<dbReference type="AlphaFoldDB" id="A0A9P7GLA0"/>
<dbReference type="Gene3D" id="3.90.190.10">
    <property type="entry name" value="Protein tyrosine phosphatase superfamily"/>
    <property type="match status" value="1"/>
</dbReference>
<organism evidence="1 2">
    <name type="scientific">Sphagnurus paluster</name>
    <dbReference type="NCBI Taxonomy" id="117069"/>
    <lineage>
        <taxon>Eukaryota</taxon>
        <taxon>Fungi</taxon>
        <taxon>Dikarya</taxon>
        <taxon>Basidiomycota</taxon>
        <taxon>Agaricomycotina</taxon>
        <taxon>Agaricomycetes</taxon>
        <taxon>Agaricomycetidae</taxon>
        <taxon>Agaricales</taxon>
        <taxon>Tricholomatineae</taxon>
        <taxon>Lyophyllaceae</taxon>
        <taxon>Sphagnurus</taxon>
    </lineage>
</organism>
<name>A0A9P7GLA0_9AGAR</name>
<sequence>MWRDRVGFSEALDVVRSAREQIWLNGGFLEQLTVFQLCQYSPSLENGHYASWRVKTDRQLKAAGLR</sequence>
<proteinExistence type="predicted"/>
<keyword evidence="2" id="KW-1185">Reference proteome</keyword>
<dbReference type="EMBL" id="JABCKI010000251">
    <property type="protein sequence ID" value="KAG5651380.1"/>
    <property type="molecule type" value="Genomic_DNA"/>
</dbReference>
<evidence type="ECO:0000313" key="1">
    <source>
        <dbReference type="EMBL" id="KAG5651380.1"/>
    </source>
</evidence>
<reference evidence="1" key="1">
    <citation type="submission" date="2021-02" db="EMBL/GenBank/DDBJ databases">
        <authorList>
            <person name="Nieuwenhuis M."/>
            <person name="Van De Peppel L.J.J."/>
        </authorList>
    </citation>
    <scope>NUCLEOTIDE SEQUENCE</scope>
    <source>
        <strain evidence="1">D49</strain>
    </source>
</reference>